<keyword evidence="7" id="KW-0443">Lipid metabolism</keyword>
<evidence type="ECO:0000256" key="5">
    <source>
        <dbReference type="ARBA" id="ARBA00022679"/>
    </source>
</evidence>
<dbReference type="PANTHER" id="PTHR34069:SF2">
    <property type="entry name" value="BETA-KETOACYL-[ACYL-CARRIER-PROTEIN] SYNTHASE III"/>
    <property type="match status" value="1"/>
</dbReference>
<accession>A0A2D6LPU1</accession>
<evidence type="ECO:0000256" key="9">
    <source>
        <dbReference type="ARBA" id="ARBA00023229"/>
    </source>
</evidence>
<keyword evidence="8" id="KW-0275">Fatty acid biosynthesis</keyword>
<evidence type="ECO:0000256" key="2">
    <source>
        <dbReference type="ARBA" id="ARBA00008642"/>
    </source>
</evidence>
<evidence type="ECO:0000256" key="6">
    <source>
        <dbReference type="ARBA" id="ARBA00022832"/>
    </source>
</evidence>
<evidence type="ECO:0000256" key="7">
    <source>
        <dbReference type="ARBA" id="ARBA00023098"/>
    </source>
</evidence>
<dbReference type="Proteomes" id="UP000226712">
    <property type="component" value="Unassembled WGS sequence"/>
</dbReference>
<keyword evidence="9" id="KW-0414">Isoprene biosynthesis</keyword>
<evidence type="ECO:0000256" key="10">
    <source>
        <dbReference type="ARBA" id="ARBA00023315"/>
    </source>
</evidence>
<dbReference type="EMBL" id="NZBD01000013">
    <property type="protein sequence ID" value="MAG18216.1"/>
    <property type="molecule type" value="Genomic_DNA"/>
</dbReference>
<feature type="domain" description="Beta-ketoacyl-[acyl-carrier-protein] synthase III C-terminal" evidence="11">
    <location>
        <begin position="237"/>
        <end position="326"/>
    </location>
</feature>
<evidence type="ECO:0000256" key="8">
    <source>
        <dbReference type="ARBA" id="ARBA00023160"/>
    </source>
</evidence>
<protein>
    <submittedName>
        <fullName evidence="13">3-oxoacyl-ACP synthase</fullName>
    </submittedName>
</protein>
<reference evidence="14" key="1">
    <citation type="submission" date="2017-09" db="EMBL/GenBank/DDBJ databases">
        <title>The Reconstruction of 2,631 Draft Metagenome-Assembled Genomes from the Global Oceans.</title>
        <authorList>
            <person name="Tully B.J."/>
            <person name="Graham E.D."/>
            <person name="Heidelberg J.F."/>
        </authorList>
    </citation>
    <scope>NUCLEOTIDE SEQUENCE [LARGE SCALE GENOMIC DNA]</scope>
</reference>
<comment type="similarity">
    <text evidence="2">Belongs to the thiolase-like superfamily. FabH family.</text>
</comment>
<evidence type="ECO:0000259" key="12">
    <source>
        <dbReference type="Pfam" id="PF08545"/>
    </source>
</evidence>
<dbReference type="Pfam" id="PF08545">
    <property type="entry name" value="ACP_syn_III"/>
    <property type="match status" value="1"/>
</dbReference>
<dbReference type="InterPro" id="IPR004655">
    <property type="entry name" value="FabH"/>
</dbReference>
<keyword evidence="10" id="KW-0012">Acyltransferase</keyword>
<dbReference type="SUPFAM" id="SSF53901">
    <property type="entry name" value="Thiolase-like"/>
    <property type="match status" value="1"/>
</dbReference>
<keyword evidence="5" id="KW-0808">Transferase</keyword>
<gene>
    <name evidence="13" type="ORF">CL944_01945</name>
</gene>
<dbReference type="CDD" id="cd00830">
    <property type="entry name" value="KAS_III"/>
    <property type="match status" value="1"/>
</dbReference>
<dbReference type="GO" id="GO:0008299">
    <property type="term" value="P:isoprenoid biosynthetic process"/>
    <property type="evidence" value="ECO:0007669"/>
    <property type="project" value="UniProtKB-KW"/>
</dbReference>
<dbReference type="InterPro" id="IPR016039">
    <property type="entry name" value="Thiolase-like"/>
</dbReference>
<keyword evidence="6" id="KW-0276">Fatty acid metabolism</keyword>
<dbReference type="NCBIfam" id="TIGR00747">
    <property type="entry name" value="fabH"/>
    <property type="match status" value="1"/>
</dbReference>
<organism evidence="13 14">
    <name type="scientific">Candidatus Iainarchaeum sp</name>
    <dbReference type="NCBI Taxonomy" id="3101447"/>
    <lineage>
        <taxon>Archaea</taxon>
        <taxon>Candidatus Iainarchaeota</taxon>
        <taxon>Candidatus Iainarchaeia</taxon>
        <taxon>Candidatus Iainarchaeales</taxon>
        <taxon>Candidatus Iainarchaeaceae</taxon>
        <taxon>Candidatus Iainarchaeum</taxon>
    </lineage>
</organism>
<dbReference type="AlphaFoldDB" id="A0A2D6LPU1"/>
<dbReference type="GO" id="GO:0006633">
    <property type="term" value="P:fatty acid biosynthetic process"/>
    <property type="evidence" value="ECO:0007669"/>
    <property type="project" value="UniProtKB-KW"/>
</dbReference>
<dbReference type="InterPro" id="IPR013747">
    <property type="entry name" value="ACP_syn_III_C"/>
</dbReference>
<feature type="domain" description="Beta-ketoacyl-[acyl-carrier-protein] synthase III N-terminal" evidence="12">
    <location>
        <begin position="109"/>
        <end position="187"/>
    </location>
</feature>
<evidence type="ECO:0000256" key="3">
    <source>
        <dbReference type="ARBA" id="ARBA00022490"/>
    </source>
</evidence>
<keyword evidence="3" id="KW-0963">Cytoplasm</keyword>
<dbReference type="Pfam" id="PF08541">
    <property type="entry name" value="ACP_syn_III_C"/>
    <property type="match status" value="1"/>
</dbReference>
<dbReference type="GO" id="GO:0044550">
    <property type="term" value="P:secondary metabolite biosynthetic process"/>
    <property type="evidence" value="ECO:0007669"/>
    <property type="project" value="TreeGrafter"/>
</dbReference>
<dbReference type="GO" id="GO:0004315">
    <property type="term" value="F:3-oxoacyl-[acyl-carrier-protein] synthase activity"/>
    <property type="evidence" value="ECO:0007669"/>
    <property type="project" value="InterPro"/>
</dbReference>
<dbReference type="PANTHER" id="PTHR34069">
    <property type="entry name" value="3-OXOACYL-[ACYL-CARRIER-PROTEIN] SYNTHASE 3"/>
    <property type="match status" value="1"/>
</dbReference>
<dbReference type="NCBIfam" id="NF006829">
    <property type="entry name" value="PRK09352.1"/>
    <property type="match status" value="1"/>
</dbReference>
<sequence>MNYRDVGITHTASFLPKKIVTNQDIVDMGVDTNDTWIREKLGIKERRWADKEATSDLAAEAGKRVLEKAKLKPEKVDLIVIATSTPDSVTPSTSCYVQEKIGAVNAGAFDVLNACSGFNYGVATASKFVADNSYDNVLVVGAEIPSRFRVESERTNYTIFSDGAGAVLLQEVEKGFGLKANYLRADGRGANKLVVKGFGTAHSREENAHLYIFAKMDGRAIWDFALKAIPDAVNNCLKKANMKKDELDFIIFHQANLNIIKEGMKILGLPMEKTFTNIEKYGNTIAASIPIALNEAIEKGKIKQGDNVMLVGFGAGLSWGANLLKWY</sequence>
<evidence type="ECO:0000313" key="14">
    <source>
        <dbReference type="Proteomes" id="UP000226712"/>
    </source>
</evidence>
<comment type="caution">
    <text evidence="13">The sequence shown here is derived from an EMBL/GenBank/DDBJ whole genome shotgun (WGS) entry which is preliminary data.</text>
</comment>
<evidence type="ECO:0000313" key="13">
    <source>
        <dbReference type="EMBL" id="MAG18216.1"/>
    </source>
</evidence>
<evidence type="ECO:0000256" key="4">
    <source>
        <dbReference type="ARBA" id="ARBA00022516"/>
    </source>
</evidence>
<evidence type="ECO:0000256" key="1">
    <source>
        <dbReference type="ARBA" id="ARBA00005189"/>
    </source>
</evidence>
<dbReference type="Gene3D" id="3.40.47.10">
    <property type="match status" value="1"/>
</dbReference>
<comment type="pathway">
    <text evidence="1">Lipid metabolism.</text>
</comment>
<keyword evidence="4" id="KW-0444">Lipid biosynthesis</keyword>
<dbReference type="InterPro" id="IPR013751">
    <property type="entry name" value="ACP_syn_III_N"/>
</dbReference>
<name>A0A2D6LPU1_9ARCH</name>
<proteinExistence type="inferred from homology"/>
<evidence type="ECO:0000259" key="11">
    <source>
        <dbReference type="Pfam" id="PF08541"/>
    </source>
</evidence>